<evidence type="ECO:0000313" key="12">
    <source>
        <dbReference type="EMBL" id="CAI5442484.1"/>
    </source>
</evidence>
<feature type="compositionally biased region" description="Basic and acidic residues" evidence="8">
    <location>
        <begin position="662"/>
        <end position="671"/>
    </location>
</feature>
<evidence type="ECO:0000256" key="8">
    <source>
        <dbReference type="SAM" id="MobiDB-lite"/>
    </source>
</evidence>
<sequence length="671" mass="76877">MCLRVCITLIIISIFEINSSGELSNVFKPFSNGDTCYDESIVLSNSDQSYSLFHSTKRCSNLLNKYKKSSDESSYCRPGLVDLEITPVFRAAQNQVYPYATININLKIHEAIEAAFVRLECLNTQSGEDIYCSNDSSLYHDDIRLLPCRGIQFDSSNVVFPAQFNYKCFRLYPHSTTAINVSIFPQDCIASSIITAPHLEEMFPNDWINRHQNGLSEITKWSPMIMVDLSESDGVWLKIPKPEGMRCKRIEMNIFEDIKGKAFYMKSLTLNCTDEKLMGIKWFDVKKGRYYITAFIPSGDCSQRCEGNSTNCKICPHTEIEFTIYDNHISIIWKIGMKISEIPIIWLLIMFIVLLIVLSIIAALIFIPRRKIENGPPDVIPLIEMKKLLLIYAEDTPAHKQTIETFRDCLQQNAHTNATINEDMLLENNCQPSKWINHVYSIMPKHLIVLSPLATKVIEVSGSEDEGKYEIEQTQPYPDMFKTGFDKVLRECALCSRNARSMIGLVTLPYSGPIPRKLIILGLPTFSLPDDFTKLTAFIHQVDIRNRNVANNLTTEMKFVLERRIETTKRDMESRPKWVETRWIEVEKPIDISSKVPMAAPPVLYETHQERVEASERLNLLPPDSSDEEDHEEVQQFQLYPPDEDDDIIIEEDEEAEEAEENEKGQAETGV</sequence>
<evidence type="ECO:0000256" key="9">
    <source>
        <dbReference type="SAM" id="Phobius"/>
    </source>
</evidence>
<evidence type="ECO:0000313" key="13">
    <source>
        <dbReference type="Proteomes" id="UP001152747"/>
    </source>
</evidence>
<dbReference type="PANTHER" id="PTHR15583:SF7">
    <property type="entry name" value="INTERLEUKIN CYTOKINE RECEPTOR-RELATED PROTEIN 2"/>
    <property type="match status" value="1"/>
</dbReference>
<keyword evidence="5 9" id="KW-0472">Membrane</keyword>
<reference evidence="12" key="1">
    <citation type="submission" date="2022-11" db="EMBL/GenBank/DDBJ databases">
        <authorList>
            <person name="Kikuchi T."/>
        </authorList>
    </citation>
    <scope>NUCLEOTIDE SEQUENCE</scope>
    <source>
        <strain evidence="12">PS1010</strain>
    </source>
</reference>
<dbReference type="AlphaFoldDB" id="A0A9P1IC51"/>
<dbReference type="Pfam" id="PF08357">
    <property type="entry name" value="SEFIR"/>
    <property type="match status" value="1"/>
</dbReference>
<feature type="signal peptide" evidence="10">
    <location>
        <begin position="1"/>
        <end position="21"/>
    </location>
</feature>
<gene>
    <name evidence="12" type="ORF">CAMP_LOCUS5121</name>
</gene>
<feature type="domain" description="SEFIR" evidence="11">
    <location>
        <begin position="387"/>
        <end position="537"/>
    </location>
</feature>
<dbReference type="EMBL" id="CANHGI010000002">
    <property type="protein sequence ID" value="CAI5442484.1"/>
    <property type="molecule type" value="Genomic_DNA"/>
</dbReference>
<evidence type="ECO:0000256" key="1">
    <source>
        <dbReference type="ARBA" id="ARBA00004479"/>
    </source>
</evidence>
<evidence type="ECO:0000256" key="7">
    <source>
        <dbReference type="ARBA" id="ARBA00023180"/>
    </source>
</evidence>
<evidence type="ECO:0000259" key="11">
    <source>
        <dbReference type="Pfam" id="PF08357"/>
    </source>
</evidence>
<evidence type="ECO:0000256" key="2">
    <source>
        <dbReference type="ARBA" id="ARBA00022692"/>
    </source>
</evidence>
<feature type="transmembrane region" description="Helical" evidence="9">
    <location>
        <begin position="344"/>
        <end position="367"/>
    </location>
</feature>
<dbReference type="InterPro" id="IPR013568">
    <property type="entry name" value="SEFIR_dom"/>
</dbReference>
<dbReference type="InterPro" id="IPR039465">
    <property type="entry name" value="IL-17_rcpt-like"/>
</dbReference>
<dbReference type="Proteomes" id="UP001152747">
    <property type="component" value="Unassembled WGS sequence"/>
</dbReference>
<accession>A0A9P1IC51</accession>
<feature type="chain" id="PRO_5040466916" description="SEFIR domain-containing protein" evidence="10">
    <location>
        <begin position="22"/>
        <end position="671"/>
    </location>
</feature>
<dbReference type="PANTHER" id="PTHR15583">
    <property type="entry name" value="INTERLEUKIN-17 RECEPTOR"/>
    <property type="match status" value="1"/>
</dbReference>
<name>A0A9P1IC51_9PELO</name>
<dbReference type="Gene3D" id="3.40.50.11530">
    <property type="match status" value="1"/>
</dbReference>
<comment type="caution">
    <text evidence="12">The sequence shown here is derived from an EMBL/GenBank/DDBJ whole genome shotgun (WGS) entry which is preliminary data.</text>
</comment>
<keyword evidence="7" id="KW-0325">Glycoprotein</keyword>
<organism evidence="12 13">
    <name type="scientific">Caenorhabditis angaria</name>
    <dbReference type="NCBI Taxonomy" id="860376"/>
    <lineage>
        <taxon>Eukaryota</taxon>
        <taxon>Metazoa</taxon>
        <taxon>Ecdysozoa</taxon>
        <taxon>Nematoda</taxon>
        <taxon>Chromadorea</taxon>
        <taxon>Rhabditida</taxon>
        <taxon>Rhabditina</taxon>
        <taxon>Rhabditomorpha</taxon>
        <taxon>Rhabditoidea</taxon>
        <taxon>Rhabditidae</taxon>
        <taxon>Peloderinae</taxon>
        <taxon>Caenorhabditis</taxon>
    </lineage>
</organism>
<keyword evidence="2 9" id="KW-0812">Transmembrane</keyword>
<keyword evidence="13" id="KW-1185">Reference proteome</keyword>
<protein>
    <recommendedName>
        <fullName evidence="11">SEFIR domain-containing protein</fullName>
    </recommendedName>
</protein>
<keyword evidence="3 10" id="KW-0732">Signal</keyword>
<dbReference type="GO" id="GO:0016020">
    <property type="term" value="C:membrane"/>
    <property type="evidence" value="ECO:0007669"/>
    <property type="project" value="UniProtKB-SubCell"/>
</dbReference>
<proteinExistence type="predicted"/>
<dbReference type="OrthoDB" id="5855369at2759"/>
<dbReference type="GO" id="GO:0030368">
    <property type="term" value="F:interleukin-17 receptor activity"/>
    <property type="evidence" value="ECO:0007669"/>
    <property type="project" value="InterPro"/>
</dbReference>
<feature type="compositionally biased region" description="Acidic residues" evidence="8">
    <location>
        <begin position="652"/>
        <end position="661"/>
    </location>
</feature>
<feature type="region of interest" description="Disordered" evidence="8">
    <location>
        <begin position="652"/>
        <end position="671"/>
    </location>
</feature>
<feature type="region of interest" description="Disordered" evidence="8">
    <location>
        <begin position="620"/>
        <end position="647"/>
    </location>
</feature>
<evidence type="ECO:0000256" key="10">
    <source>
        <dbReference type="SAM" id="SignalP"/>
    </source>
</evidence>
<evidence type="ECO:0000256" key="5">
    <source>
        <dbReference type="ARBA" id="ARBA00023136"/>
    </source>
</evidence>
<evidence type="ECO:0000256" key="6">
    <source>
        <dbReference type="ARBA" id="ARBA00023170"/>
    </source>
</evidence>
<evidence type="ECO:0000256" key="3">
    <source>
        <dbReference type="ARBA" id="ARBA00022729"/>
    </source>
</evidence>
<keyword evidence="6" id="KW-0675">Receptor</keyword>
<keyword evidence="4 9" id="KW-1133">Transmembrane helix</keyword>
<evidence type="ECO:0000256" key="4">
    <source>
        <dbReference type="ARBA" id="ARBA00022989"/>
    </source>
</evidence>
<comment type="subcellular location">
    <subcellularLocation>
        <location evidence="1">Membrane</location>
        <topology evidence="1">Single-pass type I membrane protein</topology>
    </subcellularLocation>
</comment>